<dbReference type="SMART" id="SM00267">
    <property type="entry name" value="GGDEF"/>
    <property type="match status" value="1"/>
</dbReference>
<dbReference type="NCBIfam" id="TIGR00254">
    <property type="entry name" value="GGDEF"/>
    <property type="match status" value="1"/>
</dbReference>
<dbReference type="SUPFAM" id="SSF55073">
    <property type="entry name" value="Nucleotide cyclase"/>
    <property type="match status" value="1"/>
</dbReference>
<gene>
    <name evidence="2" type="ORF">S01H4_23365</name>
</gene>
<name>X1BZ42_9ZZZZ</name>
<feature type="domain" description="GGDEF" evidence="1">
    <location>
        <begin position="1"/>
        <end position="99"/>
    </location>
</feature>
<feature type="non-terminal residue" evidence="2">
    <location>
        <position position="1"/>
    </location>
</feature>
<dbReference type="PANTHER" id="PTHR45138:SF9">
    <property type="entry name" value="DIGUANYLATE CYCLASE DGCM-RELATED"/>
    <property type="match status" value="1"/>
</dbReference>
<dbReference type="AlphaFoldDB" id="X1BZ42"/>
<dbReference type="CDD" id="cd01949">
    <property type="entry name" value="GGDEF"/>
    <property type="match status" value="1"/>
</dbReference>
<dbReference type="GO" id="GO:0005886">
    <property type="term" value="C:plasma membrane"/>
    <property type="evidence" value="ECO:0007669"/>
    <property type="project" value="TreeGrafter"/>
</dbReference>
<proteinExistence type="predicted"/>
<dbReference type="InterPro" id="IPR029787">
    <property type="entry name" value="Nucleotide_cyclase"/>
</dbReference>
<dbReference type="InterPro" id="IPR043128">
    <property type="entry name" value="Rev_trsase/Diguanyl_cyclase"/>
</dbReference>
<dbReference type="GO" id="GO:1902201">
    <property type="term" value="P:negative regulation of bacterial-type flagellum-dependent cell motility"/>
    <property type="evidence" value="ECO:0007669"/>
    <property type="project" value="TreeGrafter"/>
</dbReference>
<dbReference type="InterPro" id="IPR000160">
    <property type="entry name" value="GGDEF_dom"/>
</dbReference>
<dbReference type="PANTHER" id="PTHR45138">
    <property type="entry name" value="REGULATORY COMPONENTS OF SENSORY TRANSDUCTION SYSTEM"/>
    <property type="match status" value="1"/>
</dbReference>
<reference evidence="2" key="1">
    <citation type="journal article" date="2014" name="Front. Microbiol.">
        <title>High frequency of phylogenetically diverse reductive dehalogenase-homologous genes in deep subseafloor sedimentary metagenomes.</title>
        <authorList>
            <person name="Kawai M."/>
            <person name="Futagami T."/>
            <person name="Toyoda A."/>
            <person name="Takaki Y."/>
            <person name="Nishi S."/>
            <person name="Hori S."/>
            <person name="Arai W."/>
            <person name="Tsubouchi T."/>
            <person name="Morono Y."/>
            <person name="Uchiyama I."/>
            <person name="Ito T."/>
            <person name="Fujiyama A."/>
            <person name="Inagaki F."/>
            <person name="Takami H."/>
        </authorList>
    </citation>
    <scope>NUCLEOTIDE SEQUENCE</scope>
    <source>
        <strain evidence="2">Expedition CK06-06</strain>
    </source>
</reference>
<accession>X1BZ42</accession>
<evidence type="ECO:0000313" key="2">
    <source>
        <dbReference type="EMBL" id="GAG77416.1"/>
    </source>
</evidence>
<dbReference type="PROSITE" id="PS50887">
    <property type="entry name" value="GGDEF"/>
    <property type="match status" value="1"/>
</dbReference>
<protein>
    <recommendedName>
        <fullName evidence="1">GGDEF domain-containing protein</fullName>
    </recommendedName>
</protein>
<dbReference type="GO" id="GO:0052621">
    <property type="term" value="F:diguanylate cyclase activity"/>
    <property type="evidence" value="ECO:0007669"/>
    <property type="project" value="TreeGrafter"/>
</dbReference>
<dbReference type="EMBL" id="BART01010829">
    <property type="protein sequence ID" value="GAG77416.1"/>
    <property type="molecule type" value="Genomic_DNA"/>
</dbReference>
<dbReference type="Gene3D" id="3.30.70.270">
    <property type="match status" value="1"/>
</dbReference>
<dbReference type="InterPro" id="IPR050469">
    <property type="entry name" value="Diguanylate_Cyclase"/>
</dbReference>
<evidence type="ECO:0000259" key="1">
    <source>
        <dbReference type="PROSITE" id="PS50887"/>
    </source>
</evidence>
<dbReference type="GO" id="GO:0043709">
    <property type="term" value="P:cell adhesion involved in single-species biofilm formation"/>
    <property type="evidence" value="ECO:0007669"/>
    <property type="project" value="TreeGrafter"/>
</dbReference>
<sequence length="99" mass="11008">VDLFKAYNDTYGHLAGDKVLRKIGSYIKDSIRTVDMAFRYGGEEFTVILPEAQLDDAYKVAERIRKIIESKMPSSAIPITVSLGVANWPSDGLMRVKGV</sequence>
<dbReference type="Pfam" id="PF00990">
    <property type="entry name" value="GGDEF"/>
    <property type="match status" value="1"/>
</dbReference>
<organism evidence="2">
    <name type="scientific">marine sediment metagenome</name>
    <dbReference type="NCBI Taxonomy" id="412755"/>
    <lineage>
        <taxon>unclassified sequences</taxon>
        <taxon>metagenomes</taxon>
        <taxon>ecological metagenomes</taxon>
    </lineage>
</organism>
<comment type="caution">
    <text evidence="2">The sequence shown here is derived from an EMBL/GenBank/DDBJ whole genome shotgun (WGS) entry which is preliminary data.</text>
</comment>